<comment type="cofactor">
    <cofactor evidence="10">
        <name>Mg(2+)</name>
        <dbReference type="ChEBI" id="CHEBI:18420"/>
    </cofactor>
    <text evidence="10">Binds 2 Mg(2+) ions per subunit.</text>
</comment>
<feature type="binding site" evidence="10">
    <location>
        <position position="378"/>
    </location>
    <ligand>
        <name>Mg(2+)</name>
        <dbReference type="ChEBI" id="CHEBI:18420"/>
        <label>1</label>
    </ligand>
</feature>
<evidence type="ECO:0000259" key="15">
    <source>
        <dbReference type="PROSITE" id="PS51987"/>
    </source>
</evidence>
<dbReference type="PANTHER" id="PTHR43407:SF1">
    <property type="entry name" value="LENGSIN"/>
    <property type="match status" value="1"/>
</dbReference>
<dbReference type="GO" id="GO:0006542">
    <property type="term" value="P:glutamine biosynthetic process"/>
    <property type="evidence" value="ECO:0007669"/>
    <property type="project" value="InterPro"/>
</dbReference>
<comment type="similarity">
    <text evidence="2 12 13">Belongs to the glutamine synthetase family.</text>
</comment>
<keyword evidence="4 16" id="KW-0436">Ligase</keyword>
<keyword evidence="11" id="KW-0597">Phosphoprotein</keyword>
<feature type="modified residue" description="O-AMP-tyrosine" evidence="11">
    <location>
        <position position="418"/>
    </location>
</feature>
<feature type="binding site" evidence="10">
    <location>
        <position position="143"/>
    </location>
    <ligand>
        <name>Mg(2+)</name>
        <dbReference type="ChEBI" id="CHEBI:18420"/>
        <label>1</label>
    </ligand>
</feature>
<evidence type="ECO:0000256" key="7">
    <source>
        <dbReference type="ARBA" id="ARBA00030668"/>
    </source>
</evidence>
<dbReference type="GO" id="GO:0005737">
    <property type="term" value="C:cytoplasm"/>
    <property type="evidence" value="ECO:0007669"/>
    <property type="project" value="UniProtKB-SubCell"/>
</dbReference>
<evidence type="ECO:0000256" key="9">
    <source>
        <dbReference type="PIRSR" id="PIRSR604809-2"/>
    </source>
</evidence>
<dbReference type="PROSITE" id="PS00181">
    <property type="entry name" value="GLNA_ATP"/>
    <property type="match status" value="1"/>
</dbReference>
<keyword evidence="6 9" id="KW-0067">ATP-binding</keyword>
<dbReference type="GO" id="GO:0046872">
    <property type="term" value="F:metal ion binding"/>
    <property type="evidence" value="ECO:0007669"/>
    <property type="project" value="UniProtKB-KW"/>
</dbReference>
<feature type="binding site" evidence="8">
    <location>
        <position position="380"/>
    </location>
    <ligand>
        <name>L-glutamate</name>
        <dbReference type="ChEBI" id="CHEBI:29985"/>
    </ligand>
</feature>
<evidence type="ECO:0000256" key="11">
    <source>
        <dbReference type="PIRSR" id="PIRSR604809-50"/>
    </source>
</evidence>
<sequence>MMLVEKPKRLSRPRLSASDVVEAIKSRDIKFVDIQFTDVPGRLQHFTVPSDAVVDGGMTSGLSKVDGSSIRGFLDISESDAVAMPDPSTFAVVPWRSSAARMIADVYMGGSHRLERDPRHVAQSAEAYLKDALGYSWSFWGPEMEFFIFDGVNWWSSEWEAGYRIDSSEGSWRRDGQGYKIRYKEGYYPVEPQDTLANVRDDIALTLQETFNVDVEAHHHEVATGGQCEVDMVYDTLTRMADNVMTLKYVAKNVAAKHGKIATFMPKPLYGDNASGMHVHVSLWGEGSNPGSAYNAFYDQDDQYAEISQTGRYFIGGLLDHAPSLAAIVAPTTNSYKRLVPGYEAPVYLTWGKSNRSAAVRVPSYYRGAAYSAAKRVEFRVPDPSSNPYLTFAAMLLAGIDGVRRKMDPGDPVDENVYHMSPQRKRQLGIRSLPGSLHDSLEALKSDKEYLKPVFDGSLLDAIIENGERELLAVESRPHPYEFHLYFDA</sequence>
<feature type="binding site" evidence="10">
    <location>
        <position position="229"/>
    </location>
    <ligand>
        <name>Mg(2+)</name>
        <dbReference type="ChEBI" id="CHEBI:18420"/>
        <label>1</label>
    </ligand>
</feature>
<feature type="binding site" evidence="9">
    <location>
        <position position="356"/>
    </location>
    <ligand>
        <name>ATP</name>
        <dbReference type="ChEBI" id="CHEBI:30616"/>
    </ligand>
</feature>
<evidence type="ECO:0000313" key="17">
    <source>
        <dbReference type="Proteomes" id="UP000509448"/>
    </source>
</evidence>
<dbReference type="GO" id="GO:0019740">
    <property type="term" value="P:nitrogen utilization"/>
    <property type="evidence" value="ECO:0007669"/>
    <property type="project" value="TreeGrafter"/>
</dbReference>
<dbReference type="Pfam" id="PF00120">
    <property type="entry name" value="Gln-synt_C"/>
    <property type="match status" value="1"/>
</dbReference>
<dbReference type="Pfam" id="PF03951">
    <property type="entry name" value="Gln-synt_N"/>
    <property type="match status" value="1"/>
</dbReference>
<dbReference type="SMART" id="SM01230">
    <property type="entry name" value="Gln-synt_C"/>
    <property type="match status" value="1"/>
</dbReference>
<dbReference type="EMBL" id="AP018732">
    <property type="protein sequence ID" value="BBE42831.1"/>
    <property type="molecule type" value="Genomic_DNA"/>
</dbReference>
<proteinExistence type="inferred from homology"/>
<dbReference type="InterPro" id="IPR014746">
    <property type="entry name" value="Gln_synth/guanido_kin_cat_dom"/>
</dbReference>
<reference evidence="16 17" key="1">
    <citation type="journal article" date="2019" name="ISME J.">
        <title>Isolation and characterization of a thermophilic sulfur- and iron-reducing thaumarchaeote from a terrestrial acidic hot spring.</title>
        <authorList>
            <person name="Kato S."/>
            <person name="Itoh T."/>
            <person name="Yuki M."/>
            <person name="Nagamori M."/>
            <person name="Ohnishi M."/>
            <person name="Uematsu K."/>
            <person name="Suzuki K."/>
            <person name="Takashina T."/>
            <person name="Ohkuma M."/>
        </authorList>
    </citation>
    <scope>NUCLEOTIDE SEQUENCE [LARGE SCALE GENOMIC DNA]</scope>
    <source>
        <strain evidence="16 17">NAS-02</strain>
    </source>
</reference>
<feature type="binding site" evidence="10">
    <location>
        <position position="221"/>
    </location>
    <ligand>
        <name>Mg(2+)</name>
        <dbReference type="ChEBI" id="CHEBI:18420"/>
        <label>1</label>
    </ligand>
</feature>
<keyword evidence="3" id="KW-0963">Cytoplasm</keyword>
<evidence type="ECO:0000256" key="6">
    <source>
        <dbReference type="ARBA" id="ARBA00022840"/>
    </source>
</evidence>
<feature type="binding site" evidence="9">
    <location>
        <position position="216"/>
    </location>
    <ligand>
        <name>ATP</name>
        <dbReference type="ChEBI" id="CHEBI:30616"/>
    </ligand>
</feature>
<evidence type="ECO:0000256" key="13">
    <source>
        <dbReference type="RuleBase" id="RU000384"/>
    </source>
</evidence>
<dbReference type="InterPro" id="IPR027303">
    <property type="entry name" value="Gln_synth_gly_rich_site"/>
</dbReference>
<evidence type="ECO:0000256" key="8">
    <source>
        <dbReference type="PIRSR" id="PIRSR604809-1"/>
    </source>
</evidence>
<feature type="domain" description="GS catalytic" evidence="15">
    <location>
        <begin position="118"/>
        <end position="489"/>
    </location>
</feature>
<dbReference type="GO" id="GO:0004356">
    <property type="term" value="F:glutamine synthetase activity"/>
    <property type="evidence" value="ECO:0007669"/>
    <property type="project" value="InterPro"/>
</dbReference>
<protein>
    <recommendedName>
        <fullName evidence="7">Glutamate--ammonia ligase</fullName>
    </recommendedName>
</protein>
<name>A0A4P2VF86_9ARCH</name>
<dbReference type="GO" id="GO:0016020">
    <property type="term" value="C:membrane"/>
    <property type="evidence" value="ECO:0007669"/>
    <property type="project" value="TreeGrafter"/>
</dbReference>
<evidence type="ECO:0000256" key="3">
    <source>
        <dbReference type="ARBA" id="ARBA00022490"/>
    </source>
</evidence>
<evidence type="ECO:0000313" key="16">
    <source>
        <dbReference type="EMBL" id="BBE42831.1"/>
    </source>
</evidence>
<dbReference type="GO" id="GO:0005524">
    <property type="term" value="F:ATP binding"/>
    <property type="evidence" value="ECO:0007669"/>
    <property type="project" value="UniProtKB-KW"/>
</dbReference>
<comment type="subcellular location">
    <subcellularLocation>
        <location evidence="1">Cytoplasm</location>
    </subcellularLocation>
</comment>
<keyword evidence="17" id="KW-1185">Reference proteome</keyword>
<feature type="binding site" evidence="10">
    <location>
        <position position="278"/>
    </location>
    <ligand>
        <name>Mg(2+)</name>
        <dbReference type="ChEBI" id="CHEBI:18420"/>
        <label>1</label>
    </ligand>
</feature>
<organism evidence="16 17">
    <name type="scientific">Conexivisphaera calida</name>
    <dbReference type="NCBI Taxonomy" id="1874277"/>
    <lineage>
        <taxon>Archaea</taxon>
        <taxon>Nitrososphaerota</taxon>
        <taxon>Conexivisphaeria</taxon>
        <taxon>Conexivisphaerales</taxon>
        <taxon>Conexivisphaeraceae</taxon>
        <taxon>Conexivisphaera</taxon>
    </lineage>
</organism>
<dbReference type="PANTHER" id="PTHR43407">
    <property type="entry name" value="GLUTAMINE SYNTHETASE"/>
    <property type="match status" value="1"/>
</dbReference>
<evidence type="ECO:0000259" key="14">
    <source>
        <dbReference type="PROSITE" id="PS51986"/>
    </source>
</evidence>
<evidence type="ECO:0000256" key="12">
    <source>
        <dbReference type="PROSITE-ProRule" id="PRU01330"/>
    </source>
</evidence>
<feature type="binding site" evidence="9">
    <location>
        <begin position="280"/>
        <end position="282"/>
    </location>
    <ligand>
        <name>ATP</name>
        <dbReference type="ChEBI" id="CHEBI:30616"/>
    </ligand>
</feature>
<dbReference type="KEGG" id="ccai:NAS2_1446"/>
<evidence type="ECO:0000256" key="10">
    <source>
        <dbReference type="PIRSR" id="PIRSR604809-3"/>
    </source>
</evidence>
<dbReference type="PROSITE" id="PS51986">
    <property type="entry name" value="GS_BETA_GRASP"/>
    <property type="match status" value="1"/>
</dbReference>
<dbReference type="InterPro" id="IPR004809">
    <property type="entry name" value="Gln_synth_I"/>
</dbReference>
<accession>A0A4P2VF86</accession>
<dbReference type="InterPro" id="IPR008146">
    <property type="entry name" value="Gln_synth_cat_dom"/>
</dbReference>
<feature type="binding site" evidence="8">
    <location>
        <position position="344"/>
    </location>
    <ligand>
        <name>L-glutamate</name>
        <dbReference type="ChEBI" id="CHEBI:29985"/>
    </ligand>
</feature>
<dbReference type="Gene3D" id="3.30.590.10">
    <property type="entry name" value="Glutamine synthetase/guanido kinase, catalytic domain"/>
    <property type="match status" value="1"/>
</dbReference>
<dbReference type="InterPro" id="IPR008147">
    <property type="entry name" value="Gln_synt_N"/>
</dbReference>
<evidence type="ECO:0000256" key="1">
    <source>
        <dbReference type="ARBA" id="ARBA00004496"/>
    </source>
</evidence>
<dbReference type="InterPro" id="IPR036651">
    <property type="entry name" value="Gln_synt_N_sf"/>
</dbReference>
<keyword evidence="10" id="KW-0460">Magnesium</keyword>
<dbReference type="SUPFAM" id="SSF54368">
    <property type="entry name" value="Glutamine synthetase, N-terminal domain"/>
    <property type="match status" value="1"/>
</dbReference>
<dbReference type="NCBIfam" id="TIGR00653">
    <property type="entry name" value="GlnA"/>
    <property type="match status" value="1"/>
</dbReference>
<keyword evidence="5 9" id="KW-0547">Nucleotide-binding</keyword>
<feature type="binding site" evidence="8">
    <location>
        <begin position="273"/>
        <end position="274"/>
    </location>
    <ligand>
        <name>L-glutamate</name>
        <dbReference type="ChEBI" id="CHEBI:29985"/>
    </ligand>
</feature>
<evidence type="ECO:0000256" key="2">
    <source>
        <dbReference type="ARBA" id="ARBA00009897"/>
    </source>
</evidence>
<dbReference type="SUPFAM" id="SSF55931">
    <property type="entry name" value="Glutamine synthetase/guanido kinase"/>
    <property type="match status" value="1"/>
</dbReference>
<dbReference type="Proteomes" id="UP000509448">
    <property type="component" value="Chromosome"/>
</dbReference>
<feature type="domain" description="GS beta-grasp" evidence="14">
    <location>
        <begin position="27"/>
        <end position="111"/>
    </location>
</feature>
<dbReference type="PROSITE" id="PS51987">
    <property type="entry name" value="GS_CATALYTIC"/>
    <property type="match status" value="1"/>
</dbReference>
<dbReference type="AlphaFoldDB" id="A0A4P2VF86"/>
<feature type="binding site" evidence="8">
    <location>
        <position position="356"/>
    </location>
    <ligand>
        <name>L-glutamate</name>
        <dbReference type="ChEBI" id="CHEBI:29985"/>
    </ligand>
</feature>
<feature type="binding site" evidence="10">
    <location>
        <position position="145"/>
    </location>
    <ligand>
        <name>Mg(2+)</name>
        <dbReference type="ChEBI" id="CHEBI:18420"/>
        <label>1</label>
    </ligand>
</feature>
<feature type="binding site" evidence="8">
    <location>
        <position position="338"/>
    </location>
    <ligand>
        <name>L-glutamate</name>
        <dbReference type="ChEBI" id="CHEBI:29985"/>
    </ligand>
</feature>
<gene>
    <name evidence="16" type="ORF">NAS2_1446</name>
</gene>
<dbReference type="Gene3D" id="3.10.20.70">
    <property type="entry name" value="Glutamine synthetase, N-terminal domain"/>
    <property type="match status" value="1"/>
</dbReference>
<evidence type="ECO:0000256" key="5">
    <source>
        <dbReference type="ARBA" id="ARBA00022741"/>
    </source>
</evidence>
<keyword evidence="10" id="KW-0479">Metal-binding</keyword>
<evidence type="ECO:0000256" key="4">
    <source>
        <dbReference type="ARBA" id="ARBA00022598"/>
    </source>
</evidence>